<protein>
    <submittedName>
        <fullName evidence="3">Uncharacterized protein</fullName>
    </submittedName>
</protein>
<dbReference type="EMBL" id="JAEHOD010000107">
    <property type="protein sequence ID" value="KAG2426389.1"/>
    <property type="molecule type" value="Genomic_DNA"/>
</dbReference>
<gene>
    <name evidence="3" type="ORF">HYH02_014816</name>
</gene>
<name>A0A835VUW1_9CHLO</name>
<reference evidence="3" key="1">
    <citation type="journal article" date="2020" name="bioRxiv">
        <title>Comparative genomics of Chlamydomonas.</title>
        <authorList>
            <person name="Craig R.J."/>
            <person name="Hasan A.R."/>
            <person name="Ness R.W."/>
            <person name="Keightley P.D."/>
        </authorList>
    </citation>
    <scope>NUCLEOTIDE SEQUENCE</scope>
    <source>
        <strain evidence="3">CCAP 11/173</strain>
    </source>
</reference>
<dbReference type="Proteomes" id="UP000613740">
    <property type="component" value="Unassembled WGS sequence"/>
</dbReference>
<evidence type="ECO:0000256" key="1">
    <source>
        <dbReference type="SAM" id="MobiDB-lite"/>
    </source>
</evidence>
<evidence type="ECO:0000313" key="4">
    <source>
        <dbReference type="Proteomes" id="UP000613740"/>
    </source>
</evidence>
<keyword evidence="2" id="KW-1133">Transmembrane helix</keyword>
<evidence type="ECO:0000313" key="3">
    <source>
        <dbReference type="EMBL" id="KAG2426389.1"/>
    </source>
</evidence>
<keyword evidence="2" id="KW-0472">Membrane</keyword>
<accession>A0A835VUW1</accession>
<feature type="region of interest" description="Disordered" evidence="1">
    <location>
        <begin position="137"/>
        <end position="238"/>
    </location>
</feature>
<evidence type="ECO:0000256" key="2">
    <source>
        <dbReference type="SAM" id="Phobius"/>
    </source>
</evidence>
<keyword evidence="2" id="KW-0812">Transmembrane</keyword>
<proteinExistence type="predicted"/>
<keyword evidence="4" id="KW-1185">Reference proteome</keyword>
<dbReference type="AlphaFoldDB" id="A0A835VUW1"/>
<feature type="compositionally biased region" description="Low complexity" evidence="1">
    <location>
        <begin position="148"/>
        <end position="157"/>
    </location>
</feature>
<feature type="region of interest" description="Disordered" evidence="1">
    <location>
        <begin position="347"/>
        <end position="370"/>
    </location>
</feature>
<feature type="transmembrane region" description="Helical" evidence="2">
    <location>
        <begin position="279"/>
        <end position="303"/>
    </location>
</feature>
<sequence length="636" mass="66874">MSSFATNPLFQQENAVHASLANGIGHAREPSWQDGRARKENEVAALLDSIRSTRGDPMYAAFAAQMDNLYQVFKELHEQDQLEIRQLLGALEVQRAETQKFAGEANSARHALQVAERDREASAAAATAAMAAARAAGAALPSSRGRVDTASAGTQTDGDADGDANSRVLGRGGGGGSSGRPERGRVRLAAGGGLGDEDGDSSASPPRTLQALGSRRTRMWNTGGGGSGSKGSSLVGSPSGPKWSRRSYILFLPYHLHPGQSIWRFYATWLESWSTRRTLWLALAWLLVFLLAVGLLVGLLVPWGNLGKTSMSEPVVANTSSTGTAVTVSLNRAGLVYYVVVPEAATSGGPSATAAPPPAGSSRRRRQLQESASYMSSGGGWAELAEQGQDFVGEGGQGGRANPLIPHQGGRDDLYHPTRRQLRGQHQGHLEQWDLLLAQLHHTPAAHWPRATTALGHRGRVRALAEGGSLRRLDLQSVEAGDVANVAGGGGDDSRLLPYAVACGVVDLSSKDTNYTITLAGLPELLPTSLTSTGAAAAFAAAHNSSEATTLAERLAAAASSAAATVAAECVSNFGLQLNDTAALPSWSRARFRTRRCQRCPRLLPGTSYVVLLLGDGGRRTGVKMARFETSGLVAR</sequence>
<comment type="caution">
    <text evidence="3">The sequence shown here is derived from an EMBL/GenBank/DDBJ whole genome shotgun (WGS) entry which is preliminary data.</text>
</comment>
<dbReference type="OrthoDB" id="537085at2759"/>
<organism evidence="3 4">
    <name type="scientific">Chlamydomonas schloesseri</name>
    <dbReference type="NCBI Taxonomy" id="2026947"/>
    <lineage>
        <taxon>Eukaryota</taxon>
        <taxon>Viridiplantae</taxon>
        <taxon>Chlorophyta</taxon>
        <taxon>core chlorophytes</taxon>
        <taxon>Chlorophyceae</taxon>
        <taxon>CS clade</taxon>
        <taxon>Chlamydomonadales</taxon>
        <taxon>Chlamydomonadaceae</taxon>
        <taxon>Chlamydomonas</taxon>
    </lineage>
</organism>